<protein>
    <submittedName>
        <fullName evidence="2">Uncharacterized protein</fullName>
    </submittedName>
</protein>
<dbReference type="AlphaFoldDB" id="A0A2R5G287"/>
<keyword evidence="3" id="KW-1185">Reference proteome</keyword>
<dbReference type="InParanoid" id="A0A2R5G287"/>
<evidence type="ECO:0000256" key="1">
    <source>
        <dbReference type="SAM" id="MobiDB-lite"/>
    </source>
</evidence>
<dbReference type="Gene3D" id="1.25.40.480">
    <property type="match status" value="1"/>
</dbReference>
<organism evidence="2 3">
    <name type="scientific">Hondaea fermentalgiana</name>
    <dbReference type="NCBI Taxonomy" id="2315210"/>
    <lineage>
        <taxon>Eukaryota</taxon>
        <taxon>Sar</taxon>
        <taxon>Stramenopiles</taxon>
        <taxon>Bigyra</taxon>
        <taxon>Labyrinthulomycetes</taxon>
        <taxon>Thraustochytrida</taxon>
        <taxon>Thraustochytriidae</taxon>
        <taxon>Hondaea</taxon>
    </lineage>
</organism>
<evidence type="ECO:0000313" key="2">
    <source>
        <dbReference type="EMBL" id="GBG24429.1"/>
    </source>
</evidence>
<name>A0A2R5G287_9STRA</name>
<sequence>MAFGIASQESVNSQWTASQDSVASLGPTSQERGNAAAREHAAWEALGELKDWDSDGDNAYMQQASEILSRILSAGRPEEVSAAITSLQIRPDRHVASPEALSALLCPLLEARTSREENCARLVENTLLVHILVLKSAPPRALQACLEATIRARPRAVANGVTGSFLGRVLAGTHAPPAGELRPQLQLVGLALKAVSKASPDAVSEALEFGLATESNTTSKLSASAASVLQLFVNLRPALSESAVSRLLELLTARAHELSTEIAADPSKVSSCKDELNKYTTLVFATASKLGSQLLSSPLLASLERAVVDPNLKGNMIGPARKQLSSLLRKRAK</sequence>
<gene>
    <name evidence="2" type="ORF">FCC1311_006472</name>
</gene>
<dbReference type="EMBL" id="BEYU01000005">
    <property type="protein sequence ID" value="GBG24429.1"/>
    <property type="molecule type" value="Genomic_DNA"/>
</dbReference>
<comment type="caution">
    <text evidence="2">The sequence shown here is derived from an EMBL/GenBank/DDBJ whole genome shotgun (WGS) entry which is preliminary data.</text>
</comment>
<evidence type="ECO:0000313" key="3">
    <source>
        <dbReference type="Proteomes" id="UP000241890"/>
    </source>
</evidence>
<accession>A0A2R5G287</accession>
<proteinExistence type="predicted"/>
<feature type="region of interest" description="Disordered" evidence="1">
    <location>
        <begin position="1"/>
        <end position="38"/>
    </location>
</feature>
<feature type="compositionally biased region" description="Polar residues" evidence="1">
    <location>
        <begin position="7"/>
        <end position="32"/>
    </location>
</feature>
<reference evidence="2 3" key="1">
    <citation type="submission" date="2017-12" db="EMBL/GenBank/DDBJ databases">
        <title>Sequencing, de novo assembly and annotation of complete genome of a new Thraustochytrid species, strain FCC1311.</title>
        <authorList>
            <person name="Sedici K."/>
            <person name="Godart F."/>
            <person name="Aiese Cigliano R."/>
            <person name="Sanseverino W."/>
            <person name="Barakat M."/>
            <person name="Ortet P."/>
            <person name="Marechal E."/>
            <person name="Cagnac O."/>
            <person name="Amato A."/>
        </authorList>
    </citation>
    <scope>NUCLEOTIDE SEQUENCE [LARGE SCALE GENOMIC DNA]</scope>
</reference>
<dbReference type="Proteomes" id="UP000241890">
    <property type="component" value="Unassembled WGS sequence"/>
</dbReference>